<gene>
    <name evidence="1" type="ORF">N8T08_005742</name>
</gene>
<evidence type="ECO:0000313" key="1">
    <source>
        <dbReference type="EMBL" id="KAK1144080.1"/>
    </source>
</evidence>
<accession>A0ACC3B2J7</accession>
<sequence>MDTDGRPKFQELPIQPRGIFWEDDFISPEHEQRLLSIFRNELEWADRPGRLSLHYGYSFDYKTFGVDPDIPYKEFPDWLKPLIPTTESRPPDQVCLQYYPPGAGIPPHADAHGAWDQLYALSMGAPAIMQFRKGEERVDVDLTPRSMMQMAGDARLHWTHGIKKRKTDTLPDGTVRVRADRWSITYRWVREGECECGNMDLCDVAQRRIGTEKEKRSLKELEAKVATQDPGACEVLNWYDRSAVEFPIVAGEHVVELGPDTSLTYPVQVICGGPETRDELVFHIFTPLQGTFLGFIALVEAALIVLREKSPSACEPQQAGGVWWKFEFPWHGPVKNLEDMVSMCRVTLEVHRDELVHDANTKFPKFSPALQFR</sequence>
<dbReference type="EMBL" id="JAOPJF010000033">
    <property type="protein sequence ID" value="KAK1144080.1"/>
    <property type="molecule type" value="Genomic_DNA"/>
</dbReference>
<reference evidence="1 2" key="1">
    <citation type="journal article" date="2023" name="ACS Omega">
        <title>Identification of the Neoaspergillic Acid Biosynthesis Gene Cluster by Establishing an In Vitro CRISPR-Ribonucleoprotein Genetic System in Aspergillus melleus.</title>
        <authorList>
            <person name="Yuan B."/>
            <person name="Grau M.F."/>
            <person name="Murata R.M."/>
            <person name="Torok T."/>
            <person name="Venkateswaran K."/>
            <person name="Stajich J.E."/>
            <person name="Wang C.C.C."/>
        </authorList>
    </citation>
    <scope>NUCLEOTIDE SEQUENCE [LARGE SCALE GENOMIC DNA]</scope>
    <source>
        <strain evidence="1 2">IMV 1140</strain>
    </source>
</reference>
<protein>
    <submittedName>
        <fullName evidence="1">Uncharacterized protein</fullName>
    </submittedName>
</protein>
<proteinExistence type="predicted"/>
<organism evidence="1 2">
    <name type="scientific">Aspergillus melleus</name>
    <dbReference type="NCBI Taxonomy" id="138277"/>
    <lineage>
        <taxon>Eukaryota</taxon>
        <taxon>Fungi</taxon>
        <taxon>Dikarya</taxon>
        <taxon>Ascomycota</taxon>
        <taxon>Pezizomycotina</taxon>
        <taxon>Eurotiomycetes</taxon>
        <taxon>Eurotiomycetidae</taxon>
        <taxon>Eurotiales</taxon>
        <taxon>Aspergillaceae</taxon>
        <taxon>Aspergillus</taxon>
        <taxon>Aspergillus subgen. Circumdati</taxon>
    </lineage>
</organism>
<evidence type="ECO:0000313" key="2">
    <source>
        <dbReference type="Proteomes" id="UP001177260"/>
    </source>
</evidence>
<keyword evidence="2" id="KW-1185">Reference proteome</keyword>
<name>A0ACC3B2J7_9EURO</name>
<comment type="caution">
    <text evidence="1">The sequence shown here is derived from an EMBL/GenBank/DDBJ whole genome shotgun (WGS) entry which is preliminary data.</text>
</comment>
<dbReference type="Proteomes" id="UP001177260">
    <property type="component" value="Unassembled WGS sequence"/>
</dbReference>